<evidence type="ECO:0000256" key="4">
    <source>
        <dbReference type="ARBA" id="ARBA00006277"/>
    </source>
</evidence>
<accession>A0AAV5AHG0</accession>
<evidence type="ECO:0000256" key="14">
    <source>
        <dbReference type="ARBA" id="ARBA00023306"/>
    </source>
</evidence>
<feature type="compositionally biased region" description="Acidic residues" evidence="18">
    <location>
        <begin position="110"/>
        <end position="121"/>
    </location>
</feature>
<evidence type="ECO:0000256" key="17">
    <source>
        <dbReference type="ARBA" id="ARBA00044305"/>
    </source>
</evidence>
<keyword evidence="8" id="KW-0493">Microtubule</keyword>
<evidence type="ECO:0000256" key="2">
    <source>
        <dbReference type="ARBA" id="ARBA00004186"/>
    </source>
</evidence>
<dbReference type="EMBL" id="BPWL01000007">
    <property type="protein sequence ID" value="GJJ12320.1"/>
    <property type="molecule type" value="Genomic_DNA"/>
</dbReference>
<evidence type="ECO:0000256" key="15">
    <source>
        <dbReference type="ARBA" id="ARBA00023328"/>
    </source>
</evidence>
<organism evidence="19 20">
    <name type="scientific">Clathrus columnatus</name>
    <dbReference type="NCBI Taxonomy" id="1419009"/>
    <lineage>
        <taxon>Eukaryota</taxon>
        <taxon>Fungi</taxon>
        <taxon>Dikarya</taxon>
        <taxon>Basidiomycota</taxon>
        <taxon>Agaricomycotina</taxon>
        <taxon>Agaricomycetes</taxon>
        <taxon>Phallomycetidae</taxon>
        <taxon>Phallales</taxon>
        <taxon>Clathraceae</taxon>
        <taxon>Clathrus</taxon>
    </lineage>
</organism>
<dbReference type="GO" id="GO:0005874">
    <property type="term" value="C:microtubule"/>
    <property type="evidence" value="ECO:0007669"/>
    <property type="project" value="UniProtKB-KW"/>
</dbReference>
<keyword evidence="13" id="KW-0539">Nucleus</keyword>
<evidence type="ECO:0000313" key="20">
    <source>
        <dbReference type="Proteomes" id="UP001050691"/>
    </source>
</evidence>
<evidence type="ECO:0000256" key="7">
    <source>
        <dbReference type="ARBA" id="ARBA00022618"/>
    </source>
</evidence>
<evidence type="ECO:0000256" key="13">
    <source>
        <dbReference type="ARBA" id="ARBA00023242"/>
    </source>
</evidence>
<evidence type="ECO:0000313" key="19">
    <source>
        <dbReference type="EMBL" id="GJJ12320.1"/>
    </source>
</evidence>
<keyword evidence="9" id="KW-0498">Mitosis</keyword>
<comment type="similarity">
    <text evidence="4">Belongs to the DASH complex DAD3 family.</text>
</comment>
<protein>
    <recommendedName>
        <fullName evidence="16">DASH complex subunit DAD3</fullName>
    </recommendedName>
    <alternativeName>
        <fullName evidence="17">Outer kinetochore protein DAD3</fullName>
    </alternativeName>
</protein>
<keyword evidence="14" id="KW-0131">Cell cycle</keyword>
<reference evidence="19" key="1">
    <citation type="submission" date="2021-10" db="EMBL/GenBank/DDBJ databases">
        <title>De novo Genome Assembly of Clathrus columnatus (Basidiomycota, Fungi) Using Illumina and Nanopore Sequence Data.</title>
        <authorList>
            <person name="Ogiso-Tanaka E."/>
            <person name="Itagaki H."/>
            <person name="Hosoya T."/>
            <person name="Hosaka K."/>
        </authorList>
    </citation>
    <scope>NUCLEOTIDE SEQUENCE</scope>
    <source>
        <strain evidence="19">MO-923</strain>
    </source>
</reference>
<evidence type="ECO:0000256" key="12">
    <source>
        <dbReference type="ARBA" id="ARBA00023212"/>
    </source>
</evidence>
<dbReference type="GO" id="GO:0051301">
    <property type="term" value="P:cell division"/>
    <property type="evidence" value="ECO:0007669"/>
    <property type="project" value="UniProtKB-KW"/>
</dbReference>
<dbReference type="GO" id="GO:0051010">
    <property type="term" value="F:microtubule plus-end binding"/>
    <property type="evidence" value="ECO:0007669"/>
    <property type="project" value="TreeGrafter"/>
</dbReference>
<evidence type="ECO:0000256" key="16">
    <source>
        <dbReference type="ARBA" id="ARBA00044179"/>
    </source>
</evidence>
<evidence type="ECO:0000256" key="6">
    <source>
        <dbReference type="ARBA" id="ARBA00022490"/>
    </source>
</evidence>
<dbReference type="PANTHER" id="PTHR28017:SF1">
    <property type="entry name" value="DASH COMPLEX SUBUNIT DAD3"/>
    <property type="match status" value="1"/>
</dbReference>
<keyword evidence="15" id="KW-0137">Centromere</keyword>
<evidence type="ECO:0000256" key="5">
    <source>
        <dbReference type="ARBA" id="ARBA00022454"/>
    </source>
</evidence>
<evidence type="ECO:0000256" key="3">
    <source>
        <dbReference type="ARBA" id="ARBA00004629"/>
    </source>
</evidence>
<keyword evidence="5" id="KW-0158">Chromosome</keyword>
<evidence type="ECO:0000256" key="18">
    <source>
        <dbReference type="SAM" id="MobiDB-lite"/>
    </source>
</evidence>
<proteinExistence type="inferred from homology"/>
<feature type="compositionally biased region" description="Polar residues" evidence="18">
    <location>
        <begin position="122"/>
        <end position="132"/>
    </location>
</feature>
<evidence type="ECO:0000256" key="10">
    <source>
        <dbReference type="ARBA" id="ARBA00022829"/>
    </source>
</evidence>
<comment type="subcellular location">
    <subcellularLocation>
        <location evidence="3">Chromosome</location>
        <location evidence="3">Centromere</location>
        <location evidence="3">Kinetochore</location>
    </subcellularLocation>
    <subcellularLocation>
        <location evidence="2">Cytoplasm</location>
        <location evidence="2">Cytoskeleton</location>
        <location evidence="2">Spindle</location>
    </subcellularLocation>
    <subcellularLocation>
        <location evidence="1">Nucleus</location>
    </subcellularLocation>
</comment>
<evidence type="ECO:0000256" key="9">
    <source>
        <dbReference type="ARBA" id="ARBA00022776"/>
    </source>
</evidence>
<dbReference type="GO" id="GO:0008608">
    <property type="term" value="P:attachment of spindle microtubules to kinetochore"/>
    <property type="evidence" value="ECO:0007669"/>
    <property type="project" value="InterPro"/>
</dbReference>
<comment type="caution">
    <text evidence="19">The sequence shown here is derived from an EMBL/GenBank/DDBJ whole genome shotgun (WGS) entry which is preliminary data.</text>
</comment>
<evidence type="ECO:0000256" key="8">
    <source>
        <dbReference type="ARBA" id="ARBA00022701"/>
    </source>
</evidence>
<keyword evidence="7" id="KW-0132">Cell division</keyword>
<keyword evidence="11" id="KW-0995">Kinetochore</keyword>
<feature type="region of interest" description="Disordered" evidence="18">
    <location>
        <begin position="106"/>
        <end position="132"/>
    </location>
</feature>
<dbReference type="GO" id="GO:0042729">
    <property type="term" value="C:DASH complex"/>
    <property type="evidence" value="ECO:0007669"/>
    <property type="project" value="InterPro"/>
</dbReference>
<dbReference type="AlphaFoldDB" id="A0AAV5AHG0"/>
<dbReference type="PANTHER" id="PTHR28017">
    <property type="entry name" value="DASH COMPLEX SUBUNIT DAD3"/>
    <property type="match status" value="1"/>
</dbReference>
<dbReference type="Proteomes" id="UP001050691">
    <property type="component" value="Unassembled WGS sequence"/>
</dbReference>
<sequence length="132" mass="15499">MSTDNNDQCMEINPYEGHPELTQLEAQVLWEYAKFAKQVKQLLTITRQLSNAPDETMLKKMRELERKFGFVLTLVRVTLKSFGTWNAEEMMSFQFKASVWAAINDKQTAQEEEEDEEEESYGDQTYEQTITR</sequence>
<evidence type="ECO:0000256" key="11">
    <source>
        <dbReference type="ARBA" id="ARBA00022838"/>
    </source>
</evidence>
<dbReference type="GO" id="GO:0072686">
    <property type="term" value="C:mitotic spindle"/>
    <property type="evidence" value="ECO:0007669"/>
    <property type="project" value="InterPro"/>
</dbReference>
<dbReference type="InterPro" id="IPR013965">
    <property type="entry name" value="DASH_Dad3"/>
</dbReference>
<keyword evidence="10" id="KW-0159">Chromosome partition</keyword>
<evidence type="ECO:0000256" key="1">
    <source>
        <dbReference type="ARBA" id="ARBA00004123"/>
    </source>
</evidence>
<name>A0AAV5AHG0_9AGAM</name>
<keyword evidence="20" id="KW-1185">Reference proteome</keyword>
<keyword evidence="6" id="KW-0963">Cytoplasm</keyword>
<dbReference type="Pfam" id="PF08656">
    <property type="entry name" value="DASH_Dad3"/>
    <property type="match status" value="1"/>
</dbReference>
<keyword evidence="12" id="KW-0206">Cytoskeleton</keyword>
<gene>
    <name evidence="19" type="ORF">Clacol_006561</name>
</gene>